<dbReference type="Proteomes" id="UP000277294">
    <property type="component" value="Unassembled WGS sequence"/>
</dbReference>
<dbReference type="SMART" id="SM00530">
    <property type="entry name" value="HTH_XRE"/>
    <property type="match status" value="1"/>
</dbReference>
<dbReference type="OrthoDB" id="9021722at2"/>
<evidence type="ECO:0000256" key="1">
    <source>
        <dbReference type="ARBA" id="ARBA00023125"/>
    </source>
</evidence>
<dbReference type="InterPro" id="IPR001387">
    <property type="entry name" value="Cro/C1-type_HTH"/>
</dbReference>
<dbReference type="PANTHER" id="PTHR46558">
    <property type="entry name" value="TRACRIPTIONAL REGULATORY PROTEIN-RELATED-RELATED"/>
    <property type="match status" value="1"/>
</dbReference>
<keyword evidence="1" id="KW-0238">DNA-binding</keyword>
<feature type="domain" description="HTH cro/C1-type" evidence="3">
    <location>
        <begin position="102"/>
        <end position="157"/>
    </location>
</feature>
<dbReference type="Pfam" id="PF01381">
    <property type="entry name" value="HTH_3"/>
    <property type="match status" value="1"/>
</dbReference>
<gene>
    <name evidence="4" type="ORF">PIGHUM_04453</name>
</gene>
<keyword evidence="2" id="KW-0175">Coiled coil</keyword>
<proteinExistence type="predicted"/>
<feature type="coiled-coil region" evidence="2">
    <location>
        <begin position="210"/>
        <end position="237"/>
    </location>
</feature>
<dbReference type="GO" id="GO:0003677">
    <property type="term" value="F:DNA binding"/>
    <property type="evidence" value="ECO:0007669"/>
    <property type="project" value="UniProtKB-KW"/>
</dbReference>
<dbReference type="Gene3D" id="1.10.260.40">
    <property type="entry name" value="lambda repressor-like DNA-binding domains"/>
    <property type="match status" value="1"/>
</dbReference>
<evidence type="ECO:0000313" key="5">
    <source>
        <dbReference type="Proteomes" id="UP000277294"/>
    </source>
</evidence>
<sequence length="237" mass="26244">MVTDLLGRDLLRLPRLENFPFRQSQVHKTRLRDAFVAPLGDSLRRDLAETGNLDGSAKLINQTGVGFVFHACHCNYSYHEKANHSFSVPCNHAYMESLDKRIQRLRESRGMSQQAVADKVGVSRVAVTKWESGMTANLKLGNLLSLCDLFGVSVEELVRGVGAAKPGVEREAAKPGAMESAWKAYSDASDATRAVVDLVLLPKEERDGLEKQALLSIEILEERAAQLLRERKKTNVA</sequence>
<organism evidence="4 5">
    <name type="scientific">Pigmentiphaga humi</name>
    <dbReference type="NCBI Taxonomy" id="2478468"/>
    <lineage>
        <taxon>Bacteria</taxon>
        <taxon>Pseudomonadati</taxon>
        <taxon>Pseudomonadota</taxon>
        <taxon>Betaproteobacteria</taxon>
        <taxon>Burkholderiales</taxon>
        <taxon>Alcaligenaceae</taxon>
        <taxon>Pigmentiphaga</taxon>
    </lineage>
</organism>
<dbReference type="EMBL" id="UWPJ01000039">
    <property type="protein sequence ID" value="VCU72354.1"/>
    <property type="molecule type" value="Genomic_DNA"/>
</dbReference>
<evidence type="ECO:0000313" key="4">
    <source>
        <dbReference type="EMBL" id="VCU72354.1"/>
    </source>
</evidence>
<protein>
    <submittedName>
        <fullName evidence="4">Anaerobic benzoate catabolism transcriptional regulator</fullName>
    </submittedName>
</protein>
<name>A0A3P4B7S0_9BURK</name>
<dbReference type="PANTHER" id="PTHR46558:SF15">
    <property type="entry name" value="HELIX-TURN-HELIX DOMAIN PROTEIN"/>
    <property type="match status" value="1"/>
</dbReference>
<dbReference type="SUPFAM" id="SSF47413">
    <property type="entry name" value="lambda repressor-like DNA-binding domains"/>
    <property type="match status" value="1"/>
</dbReference>
<dbReference type="RefSeq" id="WP_160142393.1">
    <property type="nucleotide sequence ID" value="NZ_UWPJ01000039.1"/>
</dbReference>
<dbReference type="AlphaFoldDB" id="A0A3P4B7S0"/>
<evidence type="ECO:0000256" key="2">
    <source>
        <dbReference type="SAM" id="Coils"/>
    </source>
</evidence>
<dbReference type="PROSITE" id="PS50943">
    <property type="entry name" value="HTH_CROC1"/>
    <property type="match status" value="1"/>
</dbReference>
<reference evidence="4 5" key="1">
    <citation type="submission" date="2018-10" db="EMBL/GenBank/DDBJ databases">
        <authorList>
            <person name="Criscuolo A."/>
        </authorList>
    </citation>
    <scope>NUCLEOTIDE SEQUENCE [LARGE SCALE GENOMIC DNA]</scope>
    <source>
        <strain evidence="4">DnA1</strain>
    </source>
</reference>
<accession>A0A3P4B7S0</accession>
<dbReference type="InterPro" id="IPR010982">
    <property type="entry name" value="Lambda_DNA-bd_dom_sf"/>
</dbReference>
<evidence type="ECO:0000259" key="3">
    <source>
        <dbReference type="PROSITE" id="PS50943"/>
    </source>
</evidence>
<keyword evidence="5" id="KW-1185">Reference proteome</keyword>
<dbReference type="CDD" id="cd00093">
    <property type="entry name" value="HTH_XRE"/>
    <property type="match status" value="1"/>
</dbReference>